<organism evidence="3 4">
    <name type="scientific">Naematelia encephala</name>
    <dbReference type="NCBI Taxonomy" id="71784"/>
    <lineage>
        <taxon>Eukaryota</taxon>
        <taxon>Fungi</taxon>
        <taxon>Dikarya</taxon>
        <taxon>Basidiomycota</taxon>
        <taxon>Agaricomycotina</taxon>
        <taxon>Tremellomycetes</taxon>
        <taxon>Tremellales</taxon>
        <taxon>Naemateliaceae</taxon>
        <taxon>Naematelia</taxon>
    </lineage>
</organism>
<accession>A0A1Y2AY19</accession>
<dbReference type="InterPro" id="IPR045810">
    <property type="entry name" value="eIF3h_C"/>
</dbReference>
<evidence type="ECO:0000256" key="1">
    <source>
        <dbReference type="SAM" id="MobiDB-lite"/>
    </source>
</evidence>
<dbReference type="EMBL" id="MCFC01000044">
    <property type="protein sequence ID" value="ORY26785.1"/>
    <property type="molecule type" value="Genomic_DNA"/>
</dbReference>
<dbReference type="FunCoup" id="A0A1Y2AY19">
    <property type="interactions" value="724"/>
</dbReference>
<dbReference type="Proteomes" id="UP000193986">
    <property type="component" value="Unassembled WGS sequence"/>
</dbReference>
<dbReference type="OrthoDB" id="10265695at2759"/>
<dbReference type="STRING" id="71784.A0A1Y2AY19"/>
<feature type="compositionally biased region" description="Basic and acidic residues" evidence="1">
    <location>
        <begin position="318"/>
        <end position="331"/>
    </location>
</feature>
<comment type="caution">
    <text evidence="3">The sequence shown here is derived from an EMBL/GenBank/DDBJ whole genome shotgun (WGS) entry which is preliminary data.</text>
</comment>
<feature type="region of interest" description="Disordered" evidence="1">
    <location>
        <begin position="318"/>
        <end position="352"/>
    </location>
</feature>
<dbReference type="InterPro" id="IPR037518">
    <property type="entry name" value="MPN"/>
</dbReference>
<dbReference type="GO" id="GO:0008237">
    <property type="term" value="F:metallopeptidase activity"/>
    <property type="evidence" value="ECO:0007669"/>
    <property type="project" value="InterPro"/>
</dbReference>
<dbReference type="SMART" id="SM00232">
    <property type="entry name" value="JAB_MPN"/>
    <property type="match status" value="1"/>
</dbReference>
<evidence type="ECO:0000313" key="3">
    <source>
        <dbReference type="EMBL" id="ORY26785.1"/>
    </source>
</evidence>
<dbReference type="PROSITE" id="PS50249">
    <property type="entry name" value="MPN"/>
    <property type="match status" value="1"/>
</dbReference>
<evidence type="ECO:0000313" key="4">
    <source>
        <dbReference type="Proteomes" id="UP000193986"/>
    </source>
</evidence>
<dbReference type="GO" id="GO:0005852">
    <property type="term" value="C:eukaryotic translation initiation factor 3 complex"/>
    <property type="evidence" value="ECO:0007669"/>
    <property type="project" value="InterPro"/>
</dbReference>
<dbReference type="Pfam" id="PF01398">
    <property type="entry name" value="JAB"/>
    <property type="match status" value="1"/>
</dbReference>
<name>A0A1Y2AY19_9TREE</name>
<sequence length="387" mass="40697">MTSMAAALAASLPQPAPVAVAPNPSSLPNGGVKVPQRMEGAIDVDASREVESVQLSSLVFMKIMKHSTDTLTSPSQHSFQTDLKAPPTTALGSRTDAVGVLLGLDLDGVMEVEDCFALPTGETSVGATYSSRLLQHLREVQTPDSPVGVYLSTHNGGSVTRAAIDLLSSVEKAAGRGKAILIVHDAAKASGGDLSVKAYRLSDAAREAASKGKWDTASLVENKITSSNLLTTLPVNLASPTLIAAFLATLTASTSTAPKPSLATSSVPLPPSFSVLTNPLPTSLPAYLSDTLDSVQLHQHEANNVAFLMRQIGREKARHEGNIKEREEENIRRRKQGLPELPSLPAEMRGGTKEPSRLELLCLQGQVDALAKGMGAEAGKGLVRCYL</sequence>
<gene>
    <name evidence="3" type="ORF">BCR39DRAFT_540206</name>
</gene>
<feature type="domain" description="MPN" evidence="2">
    <location>
        <begin position="53"/>
        <end position="205"/>
    </location>
</feature>
<dbReference type="GO" id="GO:0003743">
    <property type="term" value="F:translation initiation factor activity"/>
    <property type="evidence" value="ECO:0007669"/>
    <property type="project" value="InterPro"/>
</dbReference>
<protein>
    <recommendedName>
        <fullName evidence="2">MPN domain-containing protein</fullName>
    </recommendedName>
</protein>
<dbReference type="InParanoid" id="A0A1Y2AY19"/>
<dbReference type="Pfam" id="PF19445">
    <property type="entry name" value="eIF3h_C"/>
    <property type="match status" value="1"/>
</dbReference>
<dbReference type="InterPro" id="IPR000555">
    <property type="entry name" value="JAMM/MPN+_dom"/>
</dbReference>
<dbReference type="CDD" id="cd08065">
    <property type="entry name" value="MPN_eIF3h"/>
    <property type="match status" value="1"/>
</dbReference>
<dbReference type="Gene3D" id="3.40.140.10">
    <property type="entry name" value="Cytidine Deaminase, domain 2"/>
    <property type="match status" value="1"/>
</dbReference>
<dbReference type="InterPro" id="IPR027524">
    <property type="entry name" value="eIF3h"/>
</dbReference>
<proteinExistence type="predicted"/>
<evidence type="ECO:0000259" key="2">
    <source>
        <dbReference type="PROSITE" id="PS50249"/>
    </source>
</evidence>
<reference evidence="3 4" key="1">
    <citation type="submission" date="2016-07" db="EMBL/GenBank/DDBJ databases">
        <title>Pervasive Adenine N6-methylation of Active Genes in Fungi.</title>
        <authorList>
            <consortium name="DOE Joint Genome Institute"/>
            <person name="Mondo S.J."/>
            <person name="Dannebaum R.O."/>
            <person name="Kuo R.C."/>
            <person name="Labutti K."/>
            <person name="Haridas S."/>
            <person name="Kuo A."/>
            <person name="Salamov A."/>
            <person name="Ahrendt S.R."/>
            <person name="Lipzen A."/>
            <person name="Sullivan W."/>
            <person name="Andreopoulos W.B."/>
            <person name="Clum A."/>
            <person name="Lindquist E."/>
            <person name="Daum C."/>
            <person name="Ramamoorthy G.K."/>
            <person name="Gryganskyi A."/>
            <person name="Culley D."/>
            <person name="Magnuson J.K."/>
            <person name="James T.Y."/>
            <person name="O'Malley M.A."/>
            <person name="Stajich J.E."/>
            <person name="Spatafora J.W."/>
            <person name="Visel A."/>
            <person name="Grigoriev I.V."/>
        </authorList>
    </citation>
    <scope>NUCLEOTIDE SEQUENCE [LARGE SCALE GENOMIC DNA]</scope>
    <source>
        <strain evidence="3 4">68-887.2</strain>
    </source>
</reference>
<keyword evidence="4" id="KW-1185">Reference proteome</keyword>
<dbReference type="AlphaFoldDB" id="A0A1Y2AY19"/>